<evidence type="ECO:0000256" key="4">
    <source>
        <dbReference type="ARBA" id="ARBA00022989"/>
    </source>
</evidence>
<evidence type="ECO:0000313" key="10">
    <source>
        <dbReference type="Proteomes" id="UP000015101"/>
    </source>
</evidence>
<evidence type="ECO:0000256" key="2">
    <source>
        <dbReference type="ARBA" id="ARBA00006840"/>
    </source>
</evidence>
<reference evidence="10" key="1">
    <citation type="submission" date="2012-12" db="EMBL/GenBank/DDBJ databases">
        <authorList>
            <person name="Hellsten U."/>
            <person name="Grimwood J."/>
            <person name="Chapman J.A."/>
            <person name="Shapiro H."/>
            <person name="Aerts A."/>
            <person name="Otillar R.P."/>
            <person name="Terry A.Y."/>
            <person name="Boore J.L."/>
            <person name="Simakov O."/>
            <person name="Marletaz F."/>
            <person name="Cho S.-J."/>
            <person name="Edsinger-Gonzales E."/>
            <person name="Havlak P."/>
            <person name="Kuo D.-H."/>
            <person name="Larsson T."/>
            <person name="Lv J."/>
            <person name="Arendt D."/>
            <person name="Savage R."/>
            <person name="Osoegawa K."/>
            <person name="de Jong P."/>
            <person name="Lindberg D.R."/>
            <person name="Seaver E.C."/>
            <person name="Weisblat D.A."/>
            <person name="Putnam N.H."/>
            <person name="Grigoriev I.V."/>
            <person name="Rokhsar D.S."/>
        </authorList>
    </citation>
    <scope>NUCLEOTIDE SEQUENCE</scope>
</reference>
<evidence type="ECO:0000256" key="7">
    <source>
        <dbReference type="RuleBase" id="RU361218"/>
    </source>
</evidence>
<dbReference type="PRINTS" id="PR00259">
    <property type="entry name" value="TMFOUR"/>
</dbReference>
<keyword evidence="3 7" id="KW-0812">Transmembrane</keyword>
<dbReference type="AlphaFoldDB" id="T1FM68"/>
<dbReference type="STRING" id="6412.T1FM68"/>
<comment type="subcellular location">
    <subcellularLocation>
        <location evidence="1 7">Membrane</location>
        <topology evidence="1 7">Multi-pass membrane protein</topology>
    </subcellularLocation>
</comment>
<reference evidence="8 10" key="2">
    <citation type="journal article" date="2013" name="Nature">
        <title>Insights into bilaterian evolution from three spiralian genomes.</title>
        <authorList>
            <person name="Simakov O."/>
            <person name="Marletaz F."/>
            <person name="Cho S.J."/>
            <person name="Edsinger-Gonzales E."/>
            <person name="Havlak P."/>
            <person name="Hellsten U."/>
            <person name="Kuo D.H."/>
            <person name="Larsson T."/>
            <person name="Lv J."/>
            <person name="Arendt D."/>
            <person name="Savage R."/>
            <person name="Osoegawa K."/>
            <person name="de Jong P."/>
            <person name="Grimwood J."/>
            <person name="Chapman J.A."/>
            <person name="Shapiro H."/>
            <person name="Aerts A."/>
            <person name="Otillar R.P."/>
            <person name="Terry A.Y."/>
            <person name="Boore J.L."/>
            <person name="Grigoriev I.V."/>
            <person name="Lindberg D.R."/>
            <person name="Seaver E.C."/>
            <person name="Weisblat D.A."/>
            <person name="Putnam N.H."/>
            <person name="Rokhsar D.S."/>
        </authorList>
    </citation>
    <scope>NUCLEOTIDE SEQUENCE</scope>
</reference>
<feature type="transmembrane region" description="Helical" evidence="7">
    <location>
        <begin position="98"/>
        <end position="122"/>
    </location>
</feature>
<dbReference type="PANTHER" id="PTHR19282">
    <property type="entry name" value="TETRASPANIN"/>
    <property type="match status" value="1"/>
</dbReference>
<evidence type="ECO:0000256" key="5">
    <source>
        <dbReference type="ARBA" id="ARBA00023136"/>
    </source>
</evidence>
<evidence type="ECO:0000313" key="8">
    <source>
        <dbReference type="EMBL" id="ESO06548.1"/>
    </source>
</evidence>
<dbReference type="InParanoid" id="T1FM68"/>
<dbReference type="OrthoDB" id="2014092at2759"/>
<accession>T1FM68</accession>
<proteinExistence type="inferred from homology"/>
<dbReference type="Gene3D" id="1.10.1450.10">
    <property type="entry name" value="Tetraspanin"/>
    <property type="match status" value="1"/>
</dbReference>
<evidence type="ECO:0000256" key="6">
    <source>
        <dbReference type="PIRSR" id="PIRSR002419-1"/>
    </source>
</evidence>
<organism evidence="9 10">
    <name type="scientific">Helobdella robusta</name>
    <name type="common">Californian leech</name>
    <dbReference type="NCBI Taxonomy" id="6412"/>
    <lineage>
        <taxon>Eukaryota</taxon>
        <taxon>Metazoa</taxon>
        <taxon>Spiralia</taxon>
        <taxon>Lophotrochozoa</taxon>
        <taxon>Annelida</taxon>
        <taxon>Clitellata</taxon>
        <taxon>Hirudinea</taxon>
        <taxon>Rhynchobdellida</taxon>
        <taxon>Glossiphoniidae</taxon>
        <taxon>Helobdella</taxon>
    </lineage>
</organism>
<evidence type="ECO:0000313" key="9">
    <source>
        <dbReference type="EnsemblMetazoa" id="HelroP184939"/>
    </source>
</evidence>
<dbReference type="GO" id="GO:0005886">
    <property type="term" value="C:plasma membrane"/>
    <property type="evidence" value="ECO:0000318"/>
    <property type="project" value="GO_Central"/>
</dbReference>
<keyword evidence="6" id="KW-1015">Disulfide bond</keyword>
<dbReference type="KEGG" id="hro:HELRODRAFT_184939"/>
<dbReference type="SUPFAM" id="SSF48652">
    <property type="entry name" value="Tetraspanin"/>
    <property type="match status" value="1"/>
</dbReference>
<name>T1FM68_HELRO</name>
<dbReference type="Proteomes" id="UP000015101">
    <property type="component" value="Unassembled WGS sequence"/>
</dbReference>
<dbReference type="CTD" id="20209917"/>
<protein>
    <recommendedName>
        <fullName evidence="7">Tetraspanin</fullName>
    </recommendedName>
</protein>
<dbReference type="InterPro" id="IPR018499">
    <property type="entry name" value="Tetraspanin/Peripherin"/>
</dbReference>
<dbReference type="EMBL" id="AMQM01000645">
    <property type="status" value="NOT_ANNOTATED_CDS"/>
    <property type="molecule type" value="Genomic_DNA"/>
</dbReference>
<comment type="similarity">
    <text evidence="2 7">Belongs to the tetraspanin (TM4SF) family.</text>
</comment>
<feature type="transmembrane region" description="Helical" evidence="7">
    <location>
        <begin position="69"/>
        <end position="91"/>
    </location>
</feature>
<dbReference type="FunFam" id="1.10.1450.10:FF:000023">
    <property type="entry name" value="Tetraspanin"/>
    <property type="match status" value="1"/>
</dbReference>
<dbReference type="eggNOG" id="KOG3882">
    <property type="taxonomic scope" value="Eukaryota"/>
</dbReference>
<dbReference type="InterPro" id="IPR000301">
    <property type="entry name" value="Tetraspanin_animals"/>
</dbReference>
<dbReference type="HOGENOM" id="CLU_055524_0_0_1"/>
<reference evidence="9" key="3">
    <citation type="submission" date="2015-06" db="UniProtKB">
        <authorList>
            <consortium name="EnsemblMetazoa"/>
        </authorList>
    </citation>
    <scope>IDENTIFICATION</scope>
</reference>
<dbReference type="InterPro" id="IPR008952">
    <property type="entry name" value="Tetraspanin_EC2_sf"/>
</dbReference>
<keyword evidence="5 7" id="KW-0472">Membrane</keyword>
<keyword evidence="4 7" id="KW-1133">Transmembrane helix</keyword>
<evidence type="ECO:0000256" key="3">
    <source>
        <dbReference type="ARBA" id="ARBA00022692"/>
    </source>
</evidence>
<dbReference type="PIRSF" id="PIRSF002419">
    <property type="entry name" value="Tetraspanin"/>
    <property type="match status" value="1"/>
</dbReference>
<dbReference type="PANTHER" id="PTHR19282:SF431">
    <property type="entry name" value="TETRASPANIN 26A, ISOFORM B-RELATED"/>
    <property type="match status" value="1"/>
</dbReference>
<gene>
    <name evidence="9" type="primary">20209917</name>
    <name evidence="8" type="ORF">HELRODRAFT_184939</name>
</gene>
<feature type="transmembrane region" description="Helical" evidence="7">
    <location>
        <begin position="25"/>
        <end position="49"/>
    </location>
</feature>
<feature type="transmembrane region" description="Helical" evidence="7">
    <location>
        <begin position="237"/>
        <end position="263"/>
    </location>
</feature>
<dbReference type="EnsemblMetazoa" id="HelroT184939">
    <property type="protein sequence ID" value="HelroP184939"/>
    <property type="gene ID" value="HelroG184939"/>
</dbReference>
<dbReference type="RefSeq" id="XP_009015916.1">
    <property type="nucleotide sequence ID" value="XM_009017668.1"/>
</dbReference>
<dbReference type="GeneID" id="20209917"/>
<dbReference type="EMBL" id="KB096324">
    <property type="protein sequence ID" value="ESO06548.1"/>
    <property type="molecule type" value="Genomic_DNA"/>
</dbReference>
<keyword evidence="10" id="KW-1185">Reference proteome</keyword>
<evidence type="ECO:0000256" key="1">
    <source>
        <dbReference type="ARBA" id="ARBA00004141"/>
    </source>
</evidence>
<sequence length="281" mass="31293">MAGGNTLLRRLSRQDRSEVNNVVKYLLFGFNSFIWLIGVGLICVGAWAAVQKNNINNITMLTNSIVDPVTLLIVSGVIIFIIGFFGCIGALRENIPLLIAYVVLLVIVLLLLVALAIIAFAFKSWLKKLIVETSLKDVIPKYRDDPDLKNLIDWVQEDWLHCCGLQDYNDWELNIYFNCSSPGMDACGVPYSCCIPDPNAAMINLQCGQNKRRPNEPNSDIYKQGCIDAGDAWFNTYIIPIAGVVVGVAVLMILGICCSWNLVADVKAQKAKWDKVPFERF</sequence>
<dbReference type="Pfam" id="PF00335">
    <property type="entry name" value="Tetraspanin"/>
    <property type="match status" value="1"/>
</dbReference>
<feature type="disulfide bond" evidence="6">
    <location>
        <begin position="163"/>
        <end position="179"/>
    </location>
</feature>
<dbReference type="OMA" id="NDWELNI"/>